<sequence>MKIFTFSIFHKFHIGLLGIVYLFLCLLYLQMGFSVWFVLKDDEHNFALMIGIVKICSLENCEIYPRDKLQTAMLVLGIAGSLMATLTFALSASSLCFIKAHAVSLVSSILTAGVCLSMGIVTTFQYKKYLSKNLYMDVTDGSLTHFKGTVFTPHNFPVTPFQVLIYFASGAFLLLSVVHMVISFFVYHEGEEEF</sequence>
<feature type="transmembrane region" description="Helical" evidence="1">
    <location>
        <begin position="12"/>
        <end position="39"/>
    </location>
</feature>
<dbReference type="AlphaFoldDB" id="A0A0C2J6I1"/>
<protein>
    <submittedName>
        <fullName evidence="2">Uncharacterized protein</fullName>
    </submittedName>
</protein>
<feature type="transmembrane region" description="Helical" evidence="1">
    <location>
        <begin position="163"/>
        <end position="187"/>
    </location>
</feature>
<feature type="transmembrane region" description="Helical" evidence="1">
    <location>
        <begin position="74"/>
        <end position="98"/>
    </location>
</feature>
<keyword evidence="3" id="KW-1185">Reference proteome</keyword>
<comment type="caution">
    <text evidence="2">The sequence shown here is derived from an EMBL/GenBank/DDBJ whole genome shotgun (WGS) entry which is preliminary data.</text>
</comment>
<dbReference type="Proteomes" id="UP000031668">
    <property type="component" value="Unassembled WGS sequence"/>
</dbReference>
<accession>A0A0C2J6I1</accession>
<evidence type="ECO:0000313" key="2">
    <source>
        <dbReference type="EMBL" id="KII73414.1"/>
    </source>
</evidence>
<proteinExistence type="predicted"/>
<dbReference type="EMBL" id="JWZT01000855">
    <property type="protein sequence ID" value="KII73414.1"/>
    <property type="molecule type" value="Genomic_DNA"/>
</dbReference>
<reference evidence="2 3" key="1">
    <citation type="journal article" date="2014" name="Genome Biol. Evol.">
        <title>The genome of the myxosporean Thelohanellus kitauei shows adaptations to nutrient acquisition within its fish host.</title>
        <authorList>
            <person name="Yang Y."/>
            <person name="Xiong J."/>
            <person name="Zhou Z."/>
            <person name="Huo F."/>
            <person name="Miao W."/>
            <person name="Ran C."/>
            <person name="Liu Y."/>
            <person name="Zhang J."/>
            <person name="Feng J."/>
            <person name="Wang M."/>
            <person name="Wang M."/>
            <person name="Wang L."/>
            <person name="Yao B."/>
        </authorList>
    </citation>
    <scope>NUCLEOTIDE SEQUENCE [LARGE SCALE GENOMIC DNA]</scope>
    <source>
        <strain evidence="2">Wuqing</strain>
    </source>
</reference>
<gene>
    <name evidence="2" type="ORF">RF11_07215</name>
</gene>
<feature type="transmembrane region" description="Helical" evidence="1">
    <location>
        <begin position="105"/>
        <end position="126"/>
    </location>
</feature>
<keyword evidence="1" id="KW-1133">Transmembrane helix</keyword>
<organism evidence="2 3">
    <name type="scientific">Thelohanellus kitauei</name>
    <name type="common">Myxosporean</name>
    <dbReference type="NCBI Taxonomy" id="669202"/>
    <lineage>
        <taxon>Eukaryota</taxon>
        <taxon>Metazoa</taxon>
        <taxon>Cnidaria</taxon>
        <taxon>Myxozoa</taxon>
        <taxon>Myxosporea</taxon>
        <taxon>Bivalvulida</taxon>
        <taxon>Platysporina</taxon>
        <taxon>Myxobolidae</taxon>
        <taxon>Thelohanellus</taxon>
    </lineage>
</organism>
<evidence type="ECO:0000313" key="3">
    <source>
        <dbReference type="Proteomes" id="UP000031668"/>
    </source>
</evidence>
<keyword evidence="1" id="KW-0812">Transmembrane</keyword>
<evidence type="ECO:0000256" key="1">
    <source>
        <dbReference type="SAM" id="Phobius"/>
    </source>
</evidence>
<keyword evidence="1" id="KW-0472">Membrane</keyword>
<name>A0A0C2J6I1_THEKT</name>